<dbReference type="EMBL" id="JASCZI010151918">
    <property type="protein sequence ID" value="MED6174890.1"/>
    <property type="molecule type" value="Genomic_DNA"/>
</dbReference>
<proteinExistence type="predicted"/>
<name>A0ABU6VR70_9FABA</name>
<sequence length="140" mass="15482">MRQNLIWCSRPRQQQSTRGLHNGSVTGWRFGHGSRIASETRVRVERRVVGKGRVDTRVGQIRSTRGKRSTFPGHETGCGHGRAYTRVCSVAQSDLLICPSDRTVLIKSGKGRHQNGDRDLVAARPAVSGEEVECRMLGTS</sequence>
<reference evidence="1 2" key="1">
    <citation type="journal article" date="2023" name="Plants (Basel)">
        <title>Bridging the Gap: Combining Genomics and Transcriptomics Approaches to Understand Stylosanthes scabra, an Orphan Legume from the Brazilian Caatinga.</title>
        <authorList>
            <person name="Ferreira-Neto J.R.C."/>
            <person name="da Silva M.D."/>
            <person name="Binneck E."/>
            <person name="de Melo N.F."/>
            <person name="da Silva R.H."/>
            <person name="de Melo A.L.T.M."/>
            <person name="Pandolfi V."/>
            <person name="Bustamante F.O."/>
            <person name="Brasileiro-Vidal A.C."/>
            <person name="Benko-Iseppon A.M."/>
        </authorList>
    </citation>
    <scope>NUCLEOTIDE SEQUENCE [LARGE SCALE GENOMIC DNA]</scope>
    <source>
        <tissue evidence="1">Leaves</tissue>
    </source>
</reference>
<gene>
    <name evidence="1" type="ORF">PIB30_073215</name>
</gene>
<accession>A0ABU6VR70</accession>
<protein>
    <submittedName>
        <fullName evidence="1">Uncharacterized protein</fullName>
    </submittedName>
</protein>
<dbReference type="Proteomes" id="UP001341840">
    <property type="component" value="Unassembled WGS sequence"/>
</dbReference>
<evidence type="ECO:0000313" key="2">
    <source>
        <dbReference type="Proteomes" id="UP001341840"/>
    </source>
</evidence>
<keyword evidence="2" id="KW-1185">Reference proteome</keyword>
<comment type="caution">
    <text evidence="1">The sequence shown here is derived from an EMBL/GenBank/DDBJ whole genome shotgun (WGS) entry which is preliminary data.</text>
</comment>
<evidence type="ECO:0000313" key="1">
    <source>
        <dbReference type="EMBL" id="MED6174890.1"/>
    </source>
</evidence>
<organism evidence="1 2">
    <name type="scientific">Stylosanthes scabra</name>
    <dbReference type="NCBI Taxonomy" id="79078"/>
    <lineage>
        <taxon>Eukaryota</taxon>
        <taxon>Viridiplantae</taxon>
        <taxon>Streptophyta</taxon>
        <taxon>Embryophyta</taxon>
        <taxon>Tracheophyta</taxon>
        <taxon>Spermatophyta</taxon>
        <taxon>Magnoliopsida</taxon>
        <taxon>eudicotyledons</taxon>
        <taxon>Gunneridae</taxon>
        <taxon>Pentapetalae</taxon>
        <taxon>rosids</taxon>
        <taxon>fabids</taxon>
        <taxon>Fabales</taxon>
        <taxon>Fabaceae</taxon>
        <taxon>Papilionoideae</taxon>
        <taxon>50 kb inversion clade</taxon>
        <taxon>dalbergioids sensu lato</taxon>
        <taxon>Dalbergieae</taxon>
        <taxon>Pterocarpus clade</taxon>
        <taxon>Stylosanthes</taxon>
    </lineage>
</organism>